<dbReference type="InterPro" id="IPR040251">
    <property type="entry name" value="SEC31-like"/>
</dbReference>
<organism evidence="5 6">
    <name type="scientific">Corchorus capsularis</name>
    <name type="common">Jute</name>
    <dbReference type="NCBI Taxonomy" id="210143"/>
    <lineage>
        <taxon>Eukaryota</taxon>
        <taxon>Viridiplantae</taxon>
        <taxon>Streptophyta</taxon>
        <taxon>Embryophyta</taxon>
        <taxon>Tracheophyta</taxon>
        <taxon>Spermatophyta</taxon>
        <taxon>Magnoliopsida</taxon>
        <taxon>eudicotyledons</taxon>
        <taxon>Gunneridae</taxon>
        <taxon>Pentapetalae</taxon>
        <taxon>rosids</taxon>
        <taxon>malvids</taxon>
        <taxon>Malvales</taxon>
        <taxon>Malvaceae</taxon>
        <taxon>Grewioideae</taxon>
        <taxon>Apeibeae</taxon>
        <taxon>Corchorus</taxon>
    </lineage>
</organism>
<dbReference type="PANTHER" id="PTHR13923:SF11">
    <property type="entry name" value="SECRETORY 31, ISOFORM D"/>
    <property type="match status" value="1"/>
</dbReference>
<dbReference type="PANTHER" id="PTHR13923">
    <property type="entry name" value="SEC31-RELATED PROTEIN"/>
    <property type="match status" value="1"/>
</dbReference>
<evidence type="ECO:0000256" key="4">
    <source>
        <dbReference type="SAM" id="MobiDB-lite"/>
    </source>
</evidence>
<dbReference type="GO" id="GO:0090110">
    <property type="term" value="P:COPII-coated vesicle cargo loading"/>
    <property type="evidence" value="ECO:0007669"/>
    <property type="project" value="TreeGrafter"/>
</dbReference>
<dbReference type="AlphaFoldDB" id="A0A1R3GCT7"/>
<protein>
    <submittedName>
        <fullName evidence="5">Putative nucleotide binding protein</fullName>
    </submittedName>
</protein>
<keyword evidence="1" id="KW-0813">Transport</keyword>
<dbReference type="GO" id="GO:0070971">
    <property type="term" value="C:endoplasmic reticulum exit site"/>
    <property type="evidence" value="ECO:0007669"/>
    <property type="project" value="TreeGrafter"/>
</dbReference>
<reference evidence="5 6" key="1">
    <citation type="submission" date="2013-09" db="EMBL/GenBank/DDBJ databases">
        <title>Corchorus capsularis genome sequencing.</title>
        <authorList>
            <person name="Alam M."/>
            <person name="Haque M.S."/>
            <person name="Islam M.S."/>
            <person name="Emdad E.M."/>
            <person name="Islam M.M."/>
            <person name="Ahmed B."/>
            <person name="Halim A."/>
            <person name="Hossen Q.M.M."/>
            <person name="Hossain M.Z."/>
            <person name="Ahmed R."/>
            <person name="Khan M.M."/>
            <person name="Islam R."/>
            <person name="Rashid M.M."/>
            <person name="Khan S.A."/>
            <person name="Rahman M.S."/>
            <person name="Alam M."/>
        </authorList>
    </citation>
    <scope>NUCLEOTIDE SEQUENCE [LARGE SCALE GENOMIC DNA]</scope>
    <source>
        <strain evidence="6">cv. CVL-1</strain>
        <tissue evidence="5">Whole seedling</tissue>
    </source>
</reference>
<evidence type="ECO:0000256" key="2">
    <source>
        <dbReference type="ARBA" id="ARBA00022574"/>
    </source>
</evidence>
<dbReference type="STRING" id="210143.A0A1R3GCT7"/>
<evidence type="ECO:0000313" key="5">
    <source>
        <dbReference type="EMBL" id="OMO55918.1"/>
    </source>
</evidence>
<evidence type="ECO:0000313" key="6">
    <source>
        <dbReference type="Proteomes" id="UP000188268"/>
    </source>
</evidence>
<dbReference type="Gene3D" id="1.25.40.1030">
    <property type="match status" value="1"/>
</dbReference>
<evidence type="ECO:0000256" key="1">
    <source>
        <dbReference type="ARBA" id="ARBA00022448"/>
    </source>
</evidence>
<dbReference type="GO" id="GO:0005198">
    <property type="term" value="F:structural molecule activity"/>
    <property type="evidence" value="ECO:0007669"/>
    <property type="project" value="TreeGrafter"/>
</dbReference>
<dbReference type="EMBL" id="AWWV01014552">
    <property type="protein sequence ID" value="OMO55918.1"/>
    <property type="molecule type" value="Genomic_DNA"/>
</dbReference>
<evidence type="ECO:0000256" key="3">
    <source>
        <dbReference type="ARBA" id="ARBA00022737"/>
    </source>
</evidence>
<dbReference type="Gramene" id="OMO55918">
    <property type="protein sequence ID" value="OMO55918"/>
    <property type="gene ID" value="CCACVL1_26932"/>
</dbReference>
<accession>A0A1R3GCT7</accession>
<name>A0A1R3GCT7_COCAP</name>
<dbReference type="OrthoDB" id="542917at2759"/>
<keyword evidence="6" id="KW-1185">Reference proteome</keyword>
<comment type="caution">
    <text evidence="5">The sequence shown here is derived from an EMBL/GenBank/DDBJ whole genome shotgun (WGS) entry which is preliminary data.</text>
</comment>
<keyword evidence="3" id="KW-0677">Repeat</keyword>
<sequence length="317" mass="34564">MTLKDTYVAPPSTAESDPHISVVSSVFETFVKDSEGVKTSGITVGSVSEDGSRPVNDFQTKIGRSERLGVPVQFPEQEKRNSRAERFGHVLPSTAADEEAKEKARLARFAPHSKTDSGRRNKKNKGNQALRDALLIYLTKPKLTTMGIFIMKGNNLSSEAIEQALVGNLSRPVIDLEFNAIASNLLASGADGGKICIWNLAAPVVSAIVNNDLMSLFNTGPLKFWKETLALICTFAQIEEWTVLCDMLALKLMAAGNTLAATLCCVFDLRVKATFMRTKVVCTRCLLTISIFLAEKETKPAVYKNFHLASGSVFEPS</sequence>
<dbReference type="Proteomes" id="UP000188268">
    <property type="component" value="Unassembled WGS sequence"/>
</dbReference>
<dbReference type="GO" id="GO:0030127">
    <property type="term" value="C:COPII vesicle coat"/>
    <property type="evidence" value="ECO:0007669"/>
    <property type="project" value="TreeGrafter"/>
</dbReference>
<keyword evidence="2" id="KW-0853">WD repeat</keyword>
<feature type="region of interest" description="Disordered" evidence="4">
    <location>
        <begin position="95"/>
        <end position="125"/>
    </location>
</feature>
<dbReference type="GO" id="GO:0007029">
    <property type="term" value="P:endoplasmic reticulum organization"/>
    <property type="evidence" value="ECO:0007669"/>
    <property type="project" value="TreeGrafter"/>
</dbReference>
<proteinExistence type="predicted"/>
<gene>
    <name evidence="5" type="ORF">CCACVL1_26932</name>
</gene>